<organism evidence="2 3">
    <name type="scientific">Brevundimonas intermedia</name>
    <dbReference type="NCBI Taxonomy" id="74315"/>
    <lineage>
        <taxon>Bacteria</taxon>
        <taxon>Pseudomonadati</taxon>
        <taxon>Pseudomonadota</taxon>
        <taxon>Alphaproteobacteria</taxon>
        <taxon>Caulobacterales</taxon>
        <taxon>Caulobacteraceae</taxon>
        <taxon>Brevundimonas</taxon>
    </lineage>
</organism>
<dbReference type="AlphaFoldDB" id="A0A4Y9S4I3"/>
<dbReference type="EMBL" id="SPVH01000002">
    <property type="protein sequence ID" value="TFW14428.1"/>
    <property type="molecule type" value="Genomic_DNA"/>
</dbReference>
<proteinExistence type="predicted"/>
<evidence type="ECO:0000313" key="3">
    <source>
        <dbReference type="Proteomes" id="UP000298216"/>
    </source>
</evidence>
<reference evidence="2 3" key="1">
    <citation type="submission" date="2019-03" db="EMBL/GenBank/DDBJ databases">
        <title>Draft genome of Brevundimonas sp. a heavy metal resistant soil bacteria.</title>
        <authorList>
            <person name="Soto J."/>
        </authorList>
    </citation>
    <scope>NUCLEOTIDE SEQUENCE [LARGE SCALE GENOMIC DNA]</scope>
    <source>
        <strain evidence="2 3">B-10</strain>
    </source>
</reference>
<evidence type="ECO:0000256" key="1">
    <source>
        <dbReference type="SAM" id="MobiDB-lite"/>
    </source>
</evidence>
<feature type="compositionally biased region" description="Polar residues" evidence="1">
    <location>
        <begin position="131"/>
        <end position="140"/>
    </location>
</feature>
<feature type="region of interest" description="Disordered" evidence="1">
    <location>
        <begin position="106"/>
        <end position="160"/>
    </location>
</feature>
<dbReference type="Proteomes" id="UP000298216">
    <property type="component" value="Unassembled WGS sequence"/>
</dbReference>
<sequence length="160" mass="16935">MVFARRFARTAMEADDRNDPQFAFVVGCVVWGLLEWEGVGSPAPVPSDDILNGPVEALAAWREANPAPEGNAPVTAEYVTALLRQNPAIYDEIDRTYVETIMRAAAEKKGSGRSQTGTSTAVPPSARPAATAQSAPTAKTTRAPRRAKGSGRLPKAAQAS</sequence>
<keyword evidence="3" id="KW-1185">Reference proteome</keyword>
<comment type="caution">
    <text evidence="2">The sequence shown here is derived from an EMBL/GenBank/DDBJ whole genome shotgun (WGS) entry which is preliminary data.</text>
</comment>
<evidence type="ECO:0000313" key="2">
    <source>
        <dbReference type="EMBL" id="TFW14428.1"/>
    </source>
</evidence>
<name>A0A4Y9S4I3_9CAUL</name>
<feature type="compositionally biased region" description="Polar residues" evidence="1">
    <location>
        <begin position="112"/>
        <end position="122"/>
    </location>
</feature>
<protein>
    <submittedName>
        <fullName evidence="2">Uncharacterized protein</fullName>
    </submittedName>
</protein>
<accession>A0A4Y9S4I3</accession>
<dbReference type="RefSeq" id="WP_135193813.1">
    <property type="nucleotide sequence ID" value="NZ_SPVH01000002.1"/>
</dbReference>
<gene>
    <name evidence="2" type="ORF">EGY25_04340</name>
</gene>
<dbReference type="OrthoDB" id="7193328at2"/>